<keyword evidence="1" id="KW-0732">Signal</keyword>
<evidence type="ECO:0000256" key="1">
    <source>
        <dbReference type="SAM" id="SignalP"/>
    </source>
</evidence>
<keyword evidence="3" id="KW-1185">Reference proteome</keyword>
<protein>
    <submittedName>
        <fullName evidence="2">Uncharacterized protein</fullName>
    </submittedName>
</protein>
<evidence type="ECO:0000313" key="3">
    <source>
        <dbReference type="Proteomes" id="UP001595692"/>
    </source>
</evidence>
<organism evidence="2 3">
    <name type="scientific">Pseudaeromonas sharmana</name>
    <dbReference type="NCBI Taxonomy" id="328412"/>
    <lineage>
        <taxon>Bacteria</taxon>
        <taxon>Pseudomonadati</taxon>
        <taxon>Pseudomonadota</taxon>
        <taxon>Gammaproteobacteria</taxon>
        <taxon>Aeromonadales</taxon>
        <taxon>Aeromonadaceae</taxon>
        <taxon>Pseudaeromonas</taxon>
    </lineage>
</organism>
<accession>A0ABV8CJW7</accession>
<gene>
    <name evidence="2" type="ORF">ACFOSS_03490</name>
</gene>
<feature type="signal peptide" evidence="1">
    <location>
        <begin position="1"/>
        <end position="25"/>
    </location>
</feature>
<reference evidence="3" key="1">
    <citation type="journal article" date="2019" name="Int. J. Syst. Evol. Microbiol.">
        <title>The Global Catalogue of Microorganisms (GCM) 10K type strain sequencing project: providing services to taxonomists for standard genome sequencing and annotation.</title>
        <authorList>
            <consortium name="The Broad Institute Genomics Platform"/>
            <consortium name="The Broad Institute Genome Sequencing Center for Infectious Disease"/>
            <person name="Wu L."/>
            <person name="Ma J."/>
        </authorList>
    </citation>
    <scope>NUCLEOTIDE SEQUENCE [LARGE SCALE GENOMIC DNA]</scope>
    <source>
        <strain evidence="3">CCUG 54939</strain>
    </source>
</reference>
<dbReference type="RefSeq" id="WP_377150660.1">
    <property type="nucleotide sequence ID" value="NZ_JBHSAF010000002.1"/>
</dbReference>
<evidence type="ECO:0000313" key="2">
    <source>
        <dbReference type="EMBL" id="MFC3912532.1"/>
    </source>
</evidence>
<dbReference type="Proteomes" id="UP001595692">
    <property type="component" value="Unassembled WGS sequence"/>
</dbReference>
<feature type="chain" id="PRO_5045573511" evidence="1">
    <location>
        <begin position="26"/>
        <end position="243"/>
    </location>
</feature>
<name>A0ABV8CJW7_9GAMM</name>
<comment type="caution">
    <text evidence="2">The sequence shown here is derived from an EMBL/GenBank/DDBJ whole genome shotgun (WGS) entry which is preliminary data.</text>
</comment>
<dbReference type="EMBL" id="JBHSAF010000002">
    <property type="protein sequence ID" value="MFC3912532.1"/>
    <property type="molecule type" value="Genomic_DNA"/>
</dbReference>
<sequence length="243" mass="27455">MNWQAKVRYLGWGCLALGWALSAEATSLDKQLTTMQQAAQSSLDTYVYTVDGLDVTAWMDAVPVVIKVPIYDDKRQWQGDSYYYFKQGNLFAVRMPYGTYQFDSKGKMTVWLDETGQSSELPGSAAWSQRQQWLLKRATQLATAFAPSAYARRLHQPNSDVHLQGDERTAYLCLGQLYSLSGAEKLIHEEKALQINDNQLSGPLQARFAAGWRPLRVECRVNGADQVSQLLFHYTGPVEPFNK</sequence>
<proteinExistence type="predicted"/>